<evidence type="ECO:0000256" key="6">
    <source>
        <dbReference type="ARBA" id="ARBA00022481"/>
    </source>
</evidence>
<dbReference type="InterPro" id="IPR002008">
    <property type="entry name" value="DNA_pol_X_beta-like"/>
</dbReference>
<evidence type="ECO:0000259" key="24">
    <source>
        <dbReference type="SMART" id="SM00483"/>
    </source>
</evidence>
<evidence type="ECO:0000256" key="15">
    <source>
        <dbReference type="ARBA" id="ARBA00023204"/>
    </source>
</evidence>
<dbReference type="OrthoDB" id="9808747at2"/>
<accession>A7NFC4</accession>
<dbReference type="InterPro" id="IPR002054">
    <property type="entry name" value="DNA-dir_DNA_pol_X"/>
</dbReference>
<evidence type="ECO:0000256" key="1">
    <source>
        <dbReference type="ARBA" id="ARBA00001946"/>
    </source>
</evidence>
<dbReference type="EMBL" id="CP000804">
    <property type="protein sequence ID" value="ABU56146.1"/>
    <property type="molecule type" value="Genomic_DNA"/>
</dbReference>
<feature type="domain" description="Polymerase/histidinol phosphatase N-terminal" evidence="23">
    <location>
        <begin position="343"/>
        <end position="426"/>
    </location>
</feature>
<dbReference type="EC" id="2.7.7.7" evidence="3"/>
<reference evidence="25 26" key="1">
    <citation type="submission" date="2007-08" db="EMBL/GenBank/DDBJ databases">
        <title>Complete sequence of Roseiflexus castenholzii DSM 13941.</title>
        <authorList>
            <consortium name="US DOE Joint Genome Institute"/>
            <person name="Copeland A."/>
            <person name="Lucas S."/>
            <person name="Lapidus A."/>
            <person name="Barry K."/>
            <person name="Glavina del Rio T."/>
            <person name="Dalin E."/>
            <person name="Tice H."/>
            <person name="Pitluck S."/>
            <person name="Thompson L.S."/>
            <person name="Brettin T."/>
            <person name="Bruce D."/>
            <person name="Detter J.C."/>
            <person name="Han C."/>
            <person name="Tapia R."/>
            <person name="Schmutz J."/>
            <person name="Larimer F."/>
            <person name="Land M."/>
            <person name="Hauser L."/>
            <person name="Kyrpides N."/>
            <person name="Mikhailova N."/>
            <person name="Bryant D.A."/>
            <person name="Hanada S."/>
            <person name="Tsukatani Y."/>
            <person name="Richardson P."/>
        </authorList>
    </citation>
    <scope>NUCLEOTIDE SEQUENCE [LARGE SCALE GENOMIC DNA]</scope>
    <source>
        <strain evidence="26">DSM 13941 / HLO8</strain>
    </source>
</reference>
<dbReference type="eggNOG" id="COG1796">
    <property type="taxonomic scope" value="Bacteria"/>
</dbReference>
<dbReference type="SUPFAM" id="SSF47802">
    <property type="entry name" value="DNA polymerase beta, N-terminal domain-like"/>
    <property type="match status" value="1"/>
</dbReference>
<evidence type="ECO:0000259" key="23">
    <source>
        <dbReference type="SMART" id="SM00481"/>
    </source>
</evidence>
<dbReference type="Gene3D" id="1.10.150.110">
    <property type="entry name" value="DNA polymerase beta, N-terminal domain-like"/>
    <property type="match status" value="1"/>
</dbReference>
<dbReference type="STRING" id="383372.Rcas_0007"/>
<dbReference type="InterPro" id="IPR027421">
    <property type="entry name" value="DNA_pol_lamdba_lyase_dom_sf"/>
</dbReference>
<dbReference type="GO" id="GO:0042578">
    <property type="term" value="F:phosphoric ester hydrolase activity"/>
    <property type="evidence" value="ECO:0007669"/>
    <property type="project" value="TreeGrafter"/>
</dbReference>
<keyword evidence="12" id="KW-0832">Ubl conjugation</keyword>
<dbReference type="Proteomes" id="UP000000263">
    <property type="component" value="Chromosome"/>
</dbReference>
<keyword evidence="11" id="KW-0227">DNA damage</keyword>
<keyword evidence="10" id="KW-0235">DNA replication</keyword>
<dbReference type="eggNOG" id="COG1387">
    <property type="taxonomic scope" value="Bacteria"/>
</dbReference>
<dbReference type="SMART" id="SM00481">
    <property type="entry name" value="POLIIIAc"/>
    <property type="match status" value="1"/>
</dbReference>
<proteinExistence type="predicted"/>
<dbReference type="CDD" id="cd07436">
    <property type="entry name" value="PHP_PolX"/>
    <property type="match status" value="1"/>
</dbReference>
<dbReference type="Pfam" id="PF14791">
    <property type="entry name" value="DNA_pol_B_thumb"/>
    <property type="match status" value="1"/>
</dbReference>
<dbReference type="InterPro" id="IPR003583">
    <property type="entry name" value="Hlx-hairpin-Hlx_DNA-bd_motif"/>
</dbReference>
<evidence type="ECO:0000256" key="2">
    <source>
        <dbReference type="ARBA" id="ARBA00004496"/>
    </source>
</evidence>
<evidence type="ECO:0000256" key="8">
    <source>
        <dbReference type="ARBA" id="ARBA00022679"/>
    </source>
</evidence>
<feature type="domain" description="Helix-hairpin-helix DNA-binding motif class 1" evidence="22">
    <location>
        <begin position="130"/>
        <end position="149"/>
    </location>
</feature>
<dbReference type="CDD" id="cd00141">
    <property type="entry name" value="NT_POLXc"/>
    <property type="match status" value="1"/>
</dbReference>
<dbReference type="GO" id="GO:0003887">
    <property type="term" value="F:DNA-directed DNA polymerase activity"/>
    <property type="evidence" value="ECO:0007669"/>
    <property type="project" value="UniProtKB-KW"/>
</dbReference>
<dbReference type="SUPFAM" id="SSF47781">
    <property type="entry name" value="RuvA domain 2-like"/>
    <property type="match status" value="1"/>
</dbReference>
<sequence length="580" mass="62804">MTAYPTNHDIAEVFSAIADLMEILDEDRFRVQAYRRAGDVIRHLPAPLATYRARGELEQIPGVGKAIAEKIGELLDTGELPYYNRLREKVPPGVRELLRVPGIGPRTAGRLYRELGITSLAELKVAAEAGRLAALKGFGAKTIDSILQGISAAERQERRMLLAHAIDSAEALINALRAAVPALSQAAYAGSLRRGRPTVGDLDILAAADDAPAVVRAFTMLPLVARVESAGDEKASILLHNGMQADLIAVPPGMWGSALQHFTGSKAHNIHFRELALAQGLSFSEHGFRRADGTLLTCATEEEVYAAIGLPWIPPELREDEGEFEAARAGTLPCLVELSDIRADLHLHSTWSDGRADIRTMAEAARTRGYSHIAITDHSAYMGMTHGLDAERLRAQRQEIAALNAEYAARGIPFRILHGVEVDITPEGNLALPDDVLAELDIVVASAHIQLRQSPEAATERLIRAVRNPHVDIIGHPVGRMLGSRDGAPVDIDALAYAAAEHRVLLEVNSGPHRLDLDGAAVRRALASGAVITINSDAHHPDNLAWMRFGVVTARRGWAGAAQVANTWSDEALQEWLSRR</sequence>
<keyword evidence="14" id="KW-0915">Sodium</keyword>
<dbReference type="SMART" id="SM00278">
    <property type="entry name" value="HhH1"/>
    <property type="match status" value="3"/>
</dbReference>
<dbReference type="PANTHER" id="PTHR36928">
    <property type="entry name" value="PHOSPHATASE YCDX-RELATED"/>
    <property type="match status" value="1"/>
</dbReference>
<dbReference type="SMART" id="SM00483">
    <property type="entry name" value="POLXc"/>
    <property type="match status" value="1"/>
</dbReference>
<keyword evidence="26" id="KW-1185">Reference proteome</keyword>
<keyword evidence="6" id="KW-0488">Methylation</keyword>
<dbReference type="PANTHER" id="PTHR36928:SF1">
    <property type="entry name" value="PHOSPHATASE YCDX-RELATED"/>
    <property type="match status" value="1"/>
</dbReference>
<evidence type="ECO:0000256" key="3">
    <source>
        <dbReference type="ARBA" id="ARBA00012417"/>
    </source>
</evidence>
<dbReference type="RefSeq" id="WP_011997552.1">
    <property type="nucleotide sequence ID" value="NC_009767.1"/>
</dbReference>
<dbReference type="InterPro" id="IPR043519">
    <property type="entry name" value="NT_sf"/>
</dbReference>
<evidence type="ECO:0000259" key="22">
    <source>
        <dbReference type="SMART" id="SM00278"/>
    </source>
</evidence>
<dbReference type="Pfam" id="PF02811">
    <property type="entry name" value="PHP"/>
    <property type="match status" value="1"/>
</dbReference>
<dbReference type="InterPro" id="IPR047967">
    <property type="entry name" value="PolX_PHP"/>
</dbReference>
<comment type="subcellular location">
    <subcellularLocation>
        <location evidence="2">Cytoplasm</location>
    </subcellularLocation>
</comment>
<dbReference type="NCBIfam" id="NF006375">
    <property type="entry name" value="PRK08609.1"/>
    <property type="match status" value="1"/>
</dbReference>
<dbReference type="InterPro" id="IPR050243">
    <property type="entry name" value="PHP_phosphatase"/>
</dbReference>
<dbReference type="Gene3D" id="1.10.150.20">
    <property type="entry name" value="5' to 3' exonuclease, C-terminal subdomain"/>
    <property type="match status" value="1"/>
</dbReference>
<dbReference type="InterPro" id="IPR004013">
    <property type="entry name" value="PHP_dom"/>
</dbReference>
<dbReference type="AlphaFoldDB" id="A7NFC4"/>
<dbReference type="GO" id="GO:0003677">
    <property type="term" value="F:DNA binding"/>
    <property type="evidence" value="ECO:0007669"/>
    <property type="project" value="InterPro"/>
</dbReference>
<evidence type="ECO:0000313" key="26">
    <source>
        <dbReference type="Proteomes" id="UP000000263"/>
    </source>
</evidence>
<dbReference type="GO" id="GO:0006281">
    <property type="term" value="P:DNA repair"/>
    <property type="evidence" value="ECO:0007669"/>
    <property type="project" value="UniProtKB-KW"/>
</dbReference>
<dbReference type="GO" id="GO:0008270">
    <property type="term" value="F:zinc ion binding"/>
    <property type="evidence" value="ECO:0007669"/>
    <property type="project" value="TreeGrafter"/>
</dbReference>
<evidence type="ECO:0000256" key="21">
    <source>
        <dbReference type="ARBA" id="ARBA00049244"/>
    </source>
</evidence>
<comment type="catalytic activity">
    <reaction evidence="19">
        <text>a 5'-end 2'-deoxyribose-2'-deoxyribonucleotide-DNA = (2E,4S)-4-hydroxypenten-2-al-5-phosphate + a 5'-end 5'-phospho-2'-deoxyribonucleoside-DNA + H(+)</text>
        <dbReference type="Rhea" id="RHEA:76255"/>
        <dbReference type="Rhea" id="RHEA-COMP:13180"/>
        <dbReference type="Rhea" id="RHEA-COMP:18657"/>
        <dbReference type="ChEBI" id="CHEBI:15378"/>
        <dbReference type="ChEBI" id="CHEBI:136412"/>
        <dbReference type="ChEBI" id="CHEBI:195194"/>
        <dbReference type="ChEBI" id="CHEBI:195195"/>
    </reaction>
</comment>
<dbReference type="Gene3D" id="3.20.20.140">
    <property type="entry name" value="Metal-dependent hydrolases"/>
    <property type="match status" value="1"/>
</dbReference>
<dbReference type="InterPro" id="IPR016195">
    <property type="entry name" value="Pol/histidinol_Pase-like"/>
</dbReference>
<evidence type="ECO:0000256" key="18">
    <source>
        <dbReference type="ARBA" id="ARBA00044632"/>
    </source>
</evidence>
<evidence type="ECO:0000256" key="9">
    <source>
        <dbReference type="ARBA" id="ARBA00022695"/>
    </source>
</evidence>
<feature type="domain" description="DNA-directed DNA polymerase X" evidence="24">
    <location>
        <begin position="5"/>
        <end position="319"/>
    </location>
</feature>
<dbReference type="SUPFAM" id="SSF81301">
    <property type="entry name" value="Nucleotidyltransferase"/>
    <property type="match status" value="1"/>
</dbReference>
<dbReference type="HOGENOM" id="CLU_017729_1_0_0"/>
<comment type="catalytic activity">
    <reaction evidence="18">
        <text>2'-deoxyribonucleotide-(2'-deoxyribose 5'-phosphate)-2'-deoxyribonucleotide-DNA = a 3'-end 2'-deoxyribonucleotide-(2,3-dehydro-2,3-deoxyribose 5'-phosphate)-DNA + a 5'-end 5'-phospho-2'-deoxyribonucleoside-DNA + H(+)</text>
        <dbReference type="Rhea" id="RHEA:66592"/>
        <dbReference type="Rhea" id="RHEA-COMP:13180"/>
        <dbReference type="Rhea" id="RHEA-COMP:16897"/>
        <dbReference type="Rhea" id="RHEA-COMP:17067"/>
        <dbReference type="ChEBI" id="CHEBI:15378"/>
        <dbReference type="ChEBI" id="CHEBI:136412"/>
        <dbReference type="ChEBI" id="CHEBI:157695"/>
        <dbReference type="ChEBI" id="CHEBI:167181"/>
        <dbReference type="EC" id="4.2.99.18"/>
    </reaction>
</comment>
<dbReference type="InterPro" id="IPR010996">
    <property type="entry name" value="HHH_MUS81"/>
</dbReference>
<dbReference type="InterPro" id="IPR029398">
    <property type="entry name" value="PolB_thumb"/>
</dbReference>
<gene>
    <name evidence="25" type="ordered locus">Rcas_0007</name>
</gene>
<evidence type="ECO:0000256" key="5">
    <source>
        <dbReference type="ARBA" id="ARBA00020020"/>
    </source>
</evidence>
<keyword evidence="7" id="KW-0237">DNA synthesis</keyword>
<comment type="function">
    <text evidence="20">Repair polymerase that plays a key role in base-excision repair. During this process, the damaged base is excised by specific DNA glycosylases, the DNA backbone is nicked at the abasic site by an apurinic/apyrimidic (AP) endonuclease, and POLB removes 5'-deoxyribose-phosphate from the preincised AP site acting as a 5'-deoxyribose-phosphate lyase (5'-dRP lyase); through its DNA polymerase activity, it adds one nucleotide to the 3' end of the arising single-nucleotide gap. Conducts 'gap-filling' DNA synthesis in a stepwise distributive fashion rather than in a processive fashion as for other DNA polymerases. It is also able to cleave sugar-phosphate bonds 3' to an intact AP site, acting as an AP lyase.</text>
</comment>
<dbReference type="EC" id="4.2.99.18" evidence="4"/>
<dbReference type="Pfam" id="PF14520">
    <property type="entry name" value="HHH_5"/>
    <property type="match status" value="1"/>
</dbReference>
<comment type="catalytic activity">
    <reaction evidence="21">
        <text>DNA(n) + a 2'-deoxyribonucleoside 5'-triphosphate = DNA(n+1) + diphosphate</text>
        <dbReference type="Rhea" id="RHEA:22508"/>
        <dbReference type="Rhea" id="RHEA-COMP:17339"/>
        <dbReference type="Rhea" id="RHEA-COMP:17340"/>
        <dbReference type="ChEBI" id="CHEBI:33019"/>
        <dbReference type="ChEBI" id="CHEBI:61560"/>
        <dbReference type="ChEBI" id="CHEBI:173112"/>
        <dbReference type="EC" id="2.7.7.7"/>
    </reaction>
</comment>
<feature type="domain" description="Helix-hairpin-helix DNA-binding motif class 1" evidence="22">
    <location>
        <begin position="55"/>
        <end position="74"/>
    </location>
</feature>
<keyword evidence="9" id="KW-0548">Nucleotidyltransferase</keyword>
<dbReference type="PIRSF" id="PIRSF005047">
    <property type="entry name" value="UCP005047_YshC"/>
    <property type="match status" value="1"/>
</dbReference>
<keyword evidence="15" id="KW-0234">DNA repair</keyword>
<evidence type="ECO:0000256" key="16">
    <source>
        <dbReference type="ARBA" id="ARBA00035717"/>
    </source>
</evidence>
<keyword evidence="8" id="KW-0808">Transferase</keyword>
<evidence type="ECO:0000256" key="10">
    <source>
        <dbReference type="ARBA" id="ARBA00022705"/>
    </source>
</evidence>
<dbReference type="InterPro" id="IPR010994">
    <property type="entry name" value="RuvA_2-like"/>
</dbReference>
<dbReference type="GO" id="GO:0140078">
    <property type="term" value="F:class I DNA-(apurinic or apyrimidinic site) endonuclease activity"/>
    <property type="evidence" value="ECO:0007669"/>
    <property type="project" value="UniProtKB-EC"/>
</dbReference>
<dbReference type="InterPro" id="IPR003141">
    <property type="entry name" value="Pol/His_phosphatase_N"/>
</dbReference>
<evidence type="ECO:0000256" key="13">
    <source>
        <dbReference type="ARBA" id="ARBA00022932"/>
    </source>
</evidence>
<evidence type="ECO:0000256" key="11">
    <source>
        <dbReference type="ARBA" id="ARBA00022763"/>
    </source>
</evidence>
<comment type="cofactor">
    <cofactor evidence="1">
        <name>Mg(2+)</name>
        <dbReference type="ChEBI" id="CHEBI:18420"/>
    </cofactor>
</comment>
<dbReference type="Gene3D" id="3.30.460.10">
    <property type="entry name" value="Beta Polymerase, domain 2"/>
    <property type="match status" value="1"/>
</dbReference>
<name>A7NFC4_ROSCS</name>
<evidence type="ECO:0000256" key="17">
    <source>
        <dbReference type="ARBA" id="ARBA00035726"/>
    </source>
</evidence>
<dbReference type="SUPFAM" id="SSF89550">
    <property type="entry name" value="PHP domain-like"/>
    <property type="match status" value="1"/>
</dbReference>
<dbReference type="Gene3D" id="3.30.210.10">
    <property type="entry name" value="DNA polymerase, thumb domain"/>
    <property type="match status" value="1"/>
</dbReference>
<evidence type="ECO:0000256" key="7">
    <source>
        <dbReference type="ARBA" id="ARBA00022634"/>
    </source>
</evidence>
<feature type="domain" description="Helix-hairpin-helix DNA-binding motif class 1" evidence="22">
    <location>
        <begin position="95"/>
        <end position="114"/>
    </location>
</feature>
<dbReference type="PRINTS" id="PR00870">
    <property type="entry name" value="DNAPOLXBETA"/>
</dbReference>
<evidence type="ECO:0000313" key="25">
    <source>
        <dbReference type="EMBL" id="ABU56146.1"/>
    </source>
</evidence>
<keyword evidence="13" id="KW-0239">DNA-directed DNA polymerase</keyword>
<evidence type="ECO:0000256" key="12">
    <source>
        <dbReference type="ARBA" id="ARBA00022843"/>
    </source>
</evidence>
<evidence type="ECO:0000256" key="20">
    <source>
        <dbReference type="ARBA" id="ARBA00045548"/>
    </source>
</evidence>
<dbReference type="InterPro" id="IPR037160">
    <property type="entry name" value="DNA_Pol_thumb_sf"/>
</dbReference>
<dbReference type="KEGG" id="rca:Rcas_0007"/>
<evidence type="ECO:0000256" key="19">
    <source>
        <dbReference type="ARBA" id="ARBA00044678"/>
    </source>
</evidence>
<protein>
    <recommendedName>
        <fullName evidence="5">DNA polymerase beta</fullName>
        <ecNumber evidence="3">2.7.7.7</ecNumber>
        <ecNumber evidence="4">4.2.99.18</ecNumber>
    </recommendedName>
    <alternativeName>
        <fullName evidence="16">5'-deoxyribose-phosphate lyase</fullName>
    </alternativeName>
    <alternativeName>
        <fullName evidence="17">AP lyase</fullName>
    </alternativeName>
</protein>
<dbReference type="Pfam" id="PF14716">
    <property type="entry name" value="HHH_8"/>
    <property type="match status" value="1"/>
</dbReference>
<dbReference type="GO" id="GO:0005829">
    <property type="term" value="C:cytosol"/>
    <property type="evidence" value="ECO:0007669"/>
    <property type="project" value="TreeGrafter"/>
</dbReference>
<dbReference type="InterPro" id="IPR022311">
    <property type="entry name" value="PolX-like"/>
</dbReference>
<organism evidence="25 26">
    <name type="scientific">Roseiflexus castenholzii (strain DSM 13941 / HLO8)</name>
    <dbReference type="NCBI Taxonomy" id="383372"/>
    <lineage>
        <taxon>Bacteria</taxon>
        <taxon>Bacillati</taxon>
        <taxon>Chloroflexota</taxon>
        <taxon>Chloroflexia</taxon>
        <taxon>Chloroflexales</taxon>
        <taxon>Roseiflexineae</taxon>
        <taxon>Roseiflexaceae</taxon>
        <taxon>Roseiflexus</taxon>
    </lineage>
</organism>
<evidence type="ECO:0000256" key="4">
    <source>
        <dbReference type="ARBA" id="ARBA00012720"/>
    </source>
</evidence>
<evidence type="ECO:0000256" key="14">
    <source>
        <dbReference type="ARBA" id="ARBA00023053"/>
    </source>
</evidence>